<dbReference type="Gene3D" id="3.30.70.260">
    <property type="match status" value="1"/>
</dbReference>
<organism evidence="12 13">
    <name type="scientific">Actinomadura miaoliensis</name>
    <dbReference type="NCBI Taxonomy" id="430685"/>
    <lineage>
        <taxon>Bacteria</taxon>
        <taxon>Bacillati</taxon>
        <taxon>Actinomycetota</taxon>
        <taxon>Actinomycetes</taxon>
        <taxon>Streptosporangiales</taxon>
        <taxon>Thermomonosporaceae</taxon>
        <taxon>Actinomadura</taxon>
    </lineage>
</organism>
<evidence type="ECO:0000256" key="5">
    <source>
        <dbReference type="ARBA" id="ARBA00022498"/>
    </source>
</evidence>
<dbReference type="EC" id="1.3.1.12" evidence="3"/>
<evidence type="ECO:0000256" key="4">
    <source>
        <dbReference type="ARBA" id="ARBA00016891"/>
    </source>
</evidence>
<comment type="catalytic activity">
    <reaction evidence="9">
        <text>prephenate + NAD(+) = 3-(4-hydroxyphenyl)pyruvate + CO2 + NADH</text>
        <dbReference type="Rhea" id="RHEA:13869"/>
        <dbReference type="ChEBI" id="CHEBI:16526"/>
        <dbReference type="ChEBI" id="CHEBI:29934"/>
        <dbReference type="ChEBI" id="CHEBI:36242"/>
        <dbReference type="ChEBI" id="CHEBI:57540"/>
        <dbReference type="ChEBI" id="CHEBI:57945"/>
        <dbReference type="EC" id="1.3.1.12"/>
    </reaction>
</comment>
<evidence type="ECO:0000313" key="12">
    <source>
        <dbReference type="EMBL" id="GAA4083788.1"/>
    </source>
</evidence>
<dbReference type="PANTHER" id="PTHR21363:SF0">
    <property type="entry name" value="PREPHENATE DEHYDROGENASE [NADP(+)]"/>
    <property type="match status" value="1"/>
</dbReference>
<accession>A0ABP7W8S1</accession>
<comment type="caution">
    <text evidence="12">The sequence shown here is derived from an EMBL/GenBank/DDBJ whole genome shotgun (WGS) entry which is preliminary data.</text>
</comment>
<evidence type="ECO:0000256" key="8">
    <source>
        <dbReference type="ARBA" id="ARBA00023141"/>
    </source>
</evidence>
<evidence type="ECO:0000313" key="13">
    <source>
        <dbReference type="Proteomes" id="UP001500683"/>
    </source>
</evidence>
<sequence length="360" mass="36415">MVIGAGLIGTSIALAMRERGAEVQLADRDAAALAMAVELGAGTALPDGDAPADPTAGPADLAVLAVPPAAVAVTLLDAQKRGLAKVYTDVASVKALPLRQARDLGCDLGTFVPGHPLAGRERSGPAAARADLFLGRSWALCPPAESEPEAVETVVALARACGAEPVTVDAEEHDRAVALVSHAPHVVSAAVAARLTGADDMALGLAGQGLRDVTRIAAGDPRLWIGILAGNAAPVADVLEAVATDLAVAASLLRDGSEEAATHVADLLLRGNAGRSRIPGKHGGDPSAYAAVQVVIPDRPGELAMIFQAAGVAGVNIEDVTIEHSPGRPLGVLEISVKPEAAQRLAEELRSRGWSVPGLA</sequence>
<dbReference type="Gene3D" id="3.40.50.720">
    <property type="entry name" value="NAD(P)-binding Rossmann-like Domain"/>
    <property type="match status" value="1"/>
</dbReference>
<proteinExistence type="inferred from homology"/>
<dbReference type="Gene3D" id="1.10.3660.10">
    <property type="entry name" value="6-phosphogluconate dehydrogenase C-terminal like domain"/>
    <property type="match status" value="1"/>
</dbReference>
<protein>
    <recommendedName>
        <fullName evidence="4">Prephenate dehydrogenase</fullName>
        <ecNumber evidence="3">1.3.1.12</ecNumber>
    </recommendedName>
</protein>
<evidence type="ECO:0000259" key="11">
    <source>
        <dbReference type="PROSITE" id="PS51671"/>
    </source>
</evidence>
<dbReference type="SUPFAM" id="SSF48179">
    <property type="entry name" value="6-phosphogluconate dehydrogenase C-terminal domain-like"/>
    <property type="match status" value="1"/>
</dbReference>
<dbReference type="EMBL" id="BAAAZG010000036">
    <property type="protein sequence ID" value="GAA4083788.1"/>
    <property type="molecule type" value="Genomic_DNA"/>
</dbReference>
<keyword evidence="8" id="KW-0028">Amino-acid biosynthesis</keyword>
<dbReference type="InterPro" id="IPR036291">
    <property type="entry name" value="NAD(P)-bd_dom_sf"/>
</dbReference>
<evidence type="ECO:0000256" key="6">
    <source>
        <dbReference type="ARBA" id="ARBA00023002"/>
    </source>
</evidence>
<name>A0ABP7W8S1_9ACTN</name>
<keyword evidence="7" id="KW-0520">NAD</keyword>
<dbReference type="SUPFAM" id="SSF55021">
    <property type="entry name" value="ACT-like"/>
    <property type="match status" value="1"/>
</dbReference>
<reference evidence="13" key="1">
    <citation type="journal article" date="2019" name="Int. J. Syst. Evol. Microbiol.">
        <title>The Global Catalogue of Microorganisms (GCM) 10K type strain sequencing project: providing services to taxonomists for standard genome sequencing and annotation.</title>
        <authorList>
            <consortium name="The Broad Institute Genomics Platform"/>
            <consortium name="The Broad Institute Genome Sequencing Center for Infectious Disease"/>
            <person name="Wu L."/>
            <person name="Ma J."/>
        </authorList>
    </citation>
    <scope>NUCLEOTIDE SEQUENCE [LARGE SCALE GENOMIC DNA]</scope>
    <source>
        <strain evidence="13">JCM 16702</strain>
    </source>
</reference>
<dbReference type="InterPro" id="IPR045865">
    <property type="entry name" value="ACT-like_dom_sf"/>
</dbReference>
<dbReference type="InterPro" id="IPR008927">
    <property type="entry name" value="6-PGluconate_DH-like_C_sf"/>
</dbReference>
<dbReference type="Proteomes" id="UP001500683">
    <property type="component" value="Unassembled WGS sequence"/>
</dbReference>
<dbReference type="NCBIfam" id="NF005109">
    <property type="entry name" value="PRK06545.2-1"/>
    <property type="match status" value="1"/>
</dbReference>
<keyword evidence="13" id="KW-1185">Reference proteome</keyword>
<keyword evidence="8" id="KW-0057">Aromatic amino acid biosynthesis</keyword>
<dbReference type="NCBIfam" id="NF005111">
    <property type="entry name" value="PRK06545.2-3"/>
    <property type="match status" value="1"/>
</dbReference>
<evidence type="ECO:0000259" key="10">
    <source>
        <dbReference type="PROSITE" id="PS51176"/>
    </source>
</evidence>
<dbReference type="InterPro" id="IPR046825">
    <property type="entry name" value="PDH_C"/>
</dbReference>
<evidence type="ECO:0000256" key="3">
    <source>
        <dbReference type="ARBA" id="ARBA00012068"/>
    </source>
</evidence>
<keyword evidence="6" id="KW-0560">Oxidoreductase</keyword>
<evidence type="ECO:0000256" key="9">
    <source>
        <dbReference type="ARBA" id="ARBA00049260"/>
    </source>
</evidence>
<keyword evidence="5" id="KW-0827">Tyrosine biosynthesis</keyword>
<evidence type="ECO:0000256" key="2">
    <source>
        <dbReference type="ARBA" id="ARBA00007964"/>
    </source>
</evidence>
<feature type="domain" description="Prephenate/arogenate dehydrogenase" evidence="10">
    <location>
        <begin position="1"/>
        <end position="286"/>
    </location>
</feature>
<dbReference type="NCBIfam" id="NF005112">
    <property type="entry name" value="PRK06545.2-4"/>
    <property type="match status" value="1"/>
</dbReference>
<feature type="domain" description="ACT" evidence="11">
    <location>
        <begin position="291"/>
        <end position="360"/>
    </location>
</feature>
<dbReference type="PANTHER" id="PTHR21363">
    <property type="entry name" value="PREPHENATE DEHYDROGENASE"/>
    <property type="match status" value="1"/>
</dbReference>
<dbReference type="SUPFAM" id="SSF51735">
    <property type="entry name" value="NAD(P)-binding Rossmann-fold domains"/>
    <property type="match status" value="1"/>
</dbReference>
<dbReference type="InterPro" id="IPR050812">
    <property type="entry name" value="Preph/Arog_dehydrog"/>
</dbReference>
<dbReference type="InterPro" id="IPR003099">
    <property type="entry name" value="Prephen_DH"/>
</dbReference>
<dbReference type="PROSITE" id="PS51671">
    <property type="entry name" value="ACT"/>
    <property type="match status" value="1"/>
</dbReference>
<dbReference type="PROSITE" id="PS51176">
    <property type="entry name" value="PDH_ADH"/>
    <property type="match status" value="1"/>
</dbReference>
<dbReference type="InterPro" id="IPR046826">
    <property type="entry name" value="PDH_N"/>
</dbReference>
<evidence type="ECO:0000256" key="1">
    <source>
        <dbReference type="ARBA" id="ARBA00005067"/>
    </source>
</evidence>
<dbReference type="Pfam" id="PF20463">
    <property type="entry name" value="PDH_C"/>
    <property type="match status" value="1"/>
</dbReference>
<dbReference type="InterPro" id="IPR002912">
    <property type="entry name" value="ACT_dom"/>
</dbReference>
<comment type="similarity">
    <text evidence="2">Belongs to the prephenate/arogenate dehydrogenase family.</text>
</comment>
<dbReference type="Pfam" id="PF02153">
    <property type="entry name" value="PDH_N"/>
    <property type="match status" value="1"/>
</dbReference>
<evidence type="ECO:0000256" key="7">
    <source>
        <dbReference type="ARBA" id="ARBA00023027"/>
    </source>
</evidence>
<comment type="pathway">
    <text evidence="1">Amino-acid biosynthesis; L-tyrosine biosynthesis; (4-hydroxyphenyl)pyruvate from prephenate (NAD(+) route): step 1/1.</text>
</comment>
<gene>
    <name evidence="12" type="ORF">GCM10022214_49330</name>
</gene>